<comment type="catalytic activity">
    <reaction evidence="14 15">
        <text>an alpha-Kdo-(2-&gt;6)-lipid IVA + ATP = a 4-O-phospho-alpha-Kdo-(2-&gt;6)-lipid IVA + ADP + H(+)</text>
        <dbReference type="Rhea" id="RHEA:74271"/>
        <dbReference type="ChEBI" id="CHEBI:15378"/>
        <dbReference type="ChEBI" id="CHEBI:30616"/>
        <dbReference type="ChEBI" id="CHEBI:176428"/>
        <dbReference type="ChEBI" id="CHEBI:193140"/>
        <dbReference type="ChEBI" id="CHEBI:456216"/>
        <dbReference type="EC" id="2.7.1.166"/>
    </reaction>
</comment>
<evidence type="ECO:0000256" key="11">
    <source>
        <dbReference type="ARBA" id="ARBA00022985"/>
    </source>
</evidence>
<dbReference type="GO" id="GO:0005524">
    <property type="term" value="F:ATP binding"/>
    <property type="evidence" value="ECO:0007669"/>
    <property type="project" value="UniProtKB-UniRule"/>
</dbReference>
<keyword evidence="5 15" id="KW-1003">Cell membrane</keyword>
<dbReference type="RefSeq" id="WP_036134817.1">
    <property type="nucleotide sequence ID" value="NZ_ANIE01000010.1"/>
</dbReference>
<keyword evidence="7 15" id="KW-0808">Transferase</keyword>
<evidence type="ECO:0000256" key="7">
    <source>
        <dbReference type="ARBA" id="ARBA00022679"/>
    </source>
</evidence>
<dbReference type="PATRIC" id="fig|1137280.3.peg.3433"/>
<evidence type="ECO:0000256" key="2">
    <source>
        <dbReference type="ARBA" id="ARBA00004713"/>
    </source>
</evidence>
<evidence type="ECO:0000313" key="17">
    <source>
        <dbReference type="Proteomes" id="UP000035057"/>
    </source>
</evidence>
<keyword evidence="10 15" id="KW-0067">ATP-binding</keyword>
<dbReference type="Gene3D" id="1.10.510.10">
    <property type="entry name" value="Transferase(Phosphotransferase) domain 1"/>
    <property type="match status" value="1"/>
</dbReference>
<dbReference type="HAMAP" id="MF_00521">
    <property type="entry name" value="KDO_kinase"/>
    <property type="match status" value="1"/>
</dbReference>
<evidence type="ECO:0000256" key="1">
    <source>
        <dbReference type="ARBA" id="ARBA00004515"/>
    </source>
</evidence>
<dbReference type="EMBL" id="ANIE01000010">
    <property type="protein sequence ID" value="KEF29778.1"/>
    <property type="molecule type" value="Genomic_DNA"/>
</dbReference>
<dbReference type="UniPathway" id="UPA00958"/>
<accession>A0A072MYJ5</accession>
<dbReference type="STRING" id="1137280.D777_00283"/>
<dbReference type="GO" id="GO:0005886">
    <property type="term" value="C:plasma membrane"/>
    <property type="evidence" value="ECO:0007669"/>
    <property type="project" value="UniProtKB-SubCell"/>
</dbReference>
<dbReference type="AlphaFoldDB" id="A0A072MYJ5"/>
<evidence type="ECO:0000256" key="10">
    <source>
        <dbReference type="ARBA" id="ARBA00022840"/>
    </source>
</evidence>
<keyword evidence="12 15" id="KW-0472">Membrane</keyword>
<comment type="caution">
    <text evidence="16">The sequence shown here is derived from an EMBL/GenBank/DDBJ whole genome shotgun (WGS) entry which is preliminary data.</text>
</comment>
<dbReference type="Proteomes" id="UP000035057">
    <property type="component" value="Unassembled WGS sequence"/>
</dbReference>
<evidence type="ECO:0000256" key="6">
    <source>
        <dbReference type="ARBA" id="ARBA00022519"/>
    </source>
</evidence>
<evidence type="ECO:0000256" key="14">
    <source>
        <dbReference type="ARBA" id="ARBA00034417"/>
    </source>
</evidence>
<keyword evidence="8 15" id="KW-0547">Nucleotide-binding</keyword>
<dbReference type="InterPro" id="IPR011009">
    <property type="entry name" value="Kinase-like_dom_sf"/>
</dbReference>
<proteinExistence type="inferred from homology"/>
<evidence type="ECO:0000256" key="13">
    <source>
        <dbReference type="ARBA" id="ARBA00029511"/>
    </source>
</evidence>
<dbReference type="OrthoDB" id="6854449at2"/>
<dbReference type="GO" id="GO:0009244">
    <property type="term" value="P:lipopolysaccharide core region biosynthetic process"/>
    <property type="evidence" value="ECO:0007669"/>
    <property type="project" value="UniProtKB-UniRule"/>
</dbReference>
<evidence type="ECO:0000256" key="3">
    <source>
        <dbReference type="ARBA" id="ARBA00010327"/>
    </source>
</evidence>
<evidence type="ECO:0000256" key="12">
    <source>
        <dbReference type="ARBA" id="ARBA00023136"/>
    </source>
</evidence>
<dbReference type="Pfam" id="PF06293">
    <property type="entry name" value="Kdo"/>
    <property type="match status" value="1"/>
</dbReference>
<dbReference type="SUPFAM" id="SSF56112">
    <property type="entry name" value="Protein kinase-like (PK-like)"/>
    <property type="match status" value="1"/>
</dbReference>
<evidence type="ECO:0000256" key="9">
    <source>
        <dbReference type="ARBA" id="ARBA00022777"/>
    </source>
</evidence>
<comment type="pathway">
    <text evidence="2 15">Bacterial outer membrane biogenesis; LPS core biosynthesis.</text>
</comment>
<keyword evidence="11 15" id="KW-0448">Lipopolysaccharide biosynthesis</keyword>
<gene>
    <name evidence="15" type="primary">kdkA</name>
    <name evidence="16" type="ORF">D777_00283</name>
</gene>
<evidence type="ECO:0000313" key="16">
    <source>
        <dbReference type="EMBL" id="KEF29778.1"/>
    </source>
</evidence>
<dbReference type="GO" id="GO:0016301">
    <property type="term" value="F:kinase activity"/>
    <property type="evidence" value="ECO:0007669"/>
    <property type="project" value="UniProtKB-KW"/>
</dbReference>
<comment type="similarity">
    <text evidence="3 15">Belongs to the protein kinase superfamily. KdkA/RfaP family.</text>
</comment>
<dbReference type="NCBIfam" id="NF002475">
    <property type="entry name" value="PRK01723.1"/>
    <property type="match status" value="1"/>
</dbReference>
<protein>
    <recommendedName>
        <fullName evidence="13 15">3-deoxy-D-manno-octulosonic acid kinase</fullName>
        <shortName evidence="15">Kdo kinase</shortName>
        <ecNumber evidence="4 15">2.7.1.166</ecNumber>
    </recommendedName>
</protein>
<keyword evidence="6 15" id="KW-0997">Cell inner membrane</keyword>
<evidence type="ECO:0000256" key="15">
    <source>
        <dbReference type="HAMAP-Rule" id="MF_00521"/>
    </source>
</evidence>
<dbReference type="EC" id="2.7.1.166" evidence="4 15"/>
<evidence type="ECO:0000256" key="5">
    <source>
        <dbReference type="ARBA" id="ARBA00022475"/>
    </source>
</evidence>
<reference evidence="16 17" key="1">
    <citation type="submission" date="2012-12" db="EMBL/GenBank/DDBJ databases">
        <title>Genome assembly of Marinobacter sp. AK21.</title>
        <authorList>
            <person name="Khatri I."/>
            <person name="Kumar R."/>
            <person name="Vaidya B."/>
            <person name="Subramanian S."/>
            <person name="Pinnaka A."/>
        </authorList>
    </citation>
    <scope>NUCLEOTIDE SEQUENCE [LARGE SCALE GENOMIC DNA]</scope>
    <source>
        <strain evidence="16 17">AK21</strain>
    </source>
</reference>
<comment type="subcellular location">
    <subcellularLocation>
        <location evidence="1 15">Cell inner membrane</location>
        <topology evidence="1 15">Peripheral membrane protein</topology>
        <orientation evidence="1 15">Cytoplasmic side</orientation>
    </subcellularLocation>
</comment>
<sequence>MVESEIVERSNGSAILVHPDYRERVTVDWFDPLYWGDEARPVSSGGRGGAWFLKADSADLVLREYRRGGLAARVSRKTYAYTGENEVRSFSEFRLLDNLYRMGLPVPKPVAAWYRKTSPLQYQAAIIIERLPETVPLADLLSELEGSAWEALGRLVRRFHDANVRHADLNCFNVLVRGGEYFLIDFDKGCIMPETSSSDWKSGNLERFARSIKKVGGEAVQARVWDAFMTGYNGSRTV</sequence>
<evidence type="ECO:0000256" key="8">
    <source>
        <dbReference type="ARBA" id="ARBA00022741"/>
    </source>
</evidence>
<comment type="function">
    <text evidence="15">Catalyzes the ATP-dependent phosphorylation of the 3-deoxy-D-manno-octulosonic acid (Kdo) residue in Kdo-lipid IV(A) at the 4-OH position.</text>
</comment>
<dbReference type="InterPro" id="IPR022826">
    <property type="entry name" value="KDO_kinase"/>
</dbReference>
<evidence type="ECO:0000256" key="4">
    <source>
        <dbReference type="ARBA" id="ARBA00011988"/>
    </source>
</evidence>
<dbReference type="GO" id="GO:0016773">
    <property type="term" value="F:phosphotransferase activity, alcohol group as acceptor"/>
    <property type="evidence" value="ECO:0007669"/>
    <property type="project" value="UniProtKB-UniRule"/>
</dbReference>
<feature type="active site" evidence="15">
    <location>
        <position position="168"/>
    </location>
</feature>
<name>A0A072MYJ5_9GAMM</name>
<keyword evidence="17" id="KW-1185">Reference proteome</keyword>
<organism evidence="16 17">
    <name type="scientific">Marinobacter nitratireducens</name>
    <dbReference type="NCBI Taxonomy" id="1137280"/>
    <lineage>
        <taxon>Bacteria</taxon>
        <taxon>Pseudomonadati</taxon>
        <taxon>Pseudomonadota</taxon>
        <taxon>Gammaproteobacteria</taxon>
        <taxon>Pseudomonadales</taxon>
        <taxon>Marinobacteraceae</taxon>
        <taxon>Marinobacter</taxon>
    </lineage>
</organism>
<keyword evidence="9 15" id="KW-0418">Kinase</keyword>